<dbReference type="FunFam" id="4.10.800.10:FF:000002">
    <property type="entry name" value="Insulin-like growth factor-binding protein 2"/>
    <property type="match status" value="1"/>
</dbReference>
<feature type="signal peptide" evidence="11">
    <location>
        <begin position="1"/>
        <end position="25"/>
    </location>
</feature>
<dbReference type="Gene3D" id="4.10.40.20">
    <property type="match status" value="1"/>
</dbReference>
<gene>
    <name evidence="14" type="primary">LOC117746281</name>
</gene>
<dbReference type="Ensembl" id="ENSCLMT00005003443.1">
    <property type="protein sequence ID" value="ENSCLMP00005003115.1"/>
    <property type="gene ID" value="ENSCLMG00005001769.1"/>
</dbReference>
<dbReference type="InterPro" id="IPR017891">
    <property type="entry name" value="Insulin_GF-bd_Cys-rich_CS"/>
</dbReference>
<keyword evidence="7" id="KW-1015">Disulfide bond</keyword>
<sequence>MPGLHEKLTLVAAAAALAVLASVRSSPVVEPEPIRCAACTQETLDGCPAVPPDCAQVLREPGCGCCMACALEKGASCGVHTAHCGGGLRCIPRPGEARPLHALTRGQGVCSEDQGISKCILSKTRTEEAVPDQASLHYLLGLNLPLDPEDPTEGQESIRTKINAIRNKLMQEGPCHVELHAAVDTISSSQQKLREKFTTFYLPNCDKRGYYQAKQCESSLVGPPARCWCVSPWNGKKLPGSSDLRSDSECHQEVTH</sequence>
<reference evidence="14" key="1">
    <citation type="submission" date="2025-08" db="UniProtKB">
        <authorList>
            <consortium name="Ensembl"/>
        </authorList>
    </citation>
    <scope>IDENTIFICATION</scope>
</reference>
<keyword evidence="8" id="KW-0340">Growth factor binding</keyword>
<evidence type="ECO:0000256" key="5">
    <source>
        <dbReference type="ARBA" id="ARBA00022553"/>
    </source>
</evidence>
<dbReference type="Pfam" id="PF00219">
    <property type="entry name" value="IGFBP"/>
    <property type="match status" value="1"/>
</dbReference>
<name>A0A8C2WE47_CYCLU</name>
<dbReference type="PROSITE" id="PS51323">
    <property type="entry name" value="IGFBP_N_2"/>
    <property type="match status" value="1"/>
</dbReference>
<dbReference type="GO" id="GO:0043567">
    <property type="term" value="P:regulation of insulin-like growth factor receptor signaling pathway"/>
    <property type="evidence" value="ECO:0007669"/>
    <property type="project" value="TreeGrafter"/>
</dbReference>
<evidence type="ECO:0000313" key="15">
    <source>
        <dbReference type="Proteomes" id="UP000694565"/>
    </source>
</evidence>
<evidence type="ECO:0000256" key="4">
    <source>
        <dbReference type="ARBA" id="ARBA00022525"/>
    </source>
</evidence>
<feature type="domain" description="IGFBP N-terminal" evidence="13">
    <location>
        <begin position="32"/>
        <end position="113"/>
    </location>
</feature>
<keyword evidence="15" id="KW-1185">Reference proteome</keyword>
<evidence type="ECO:0000256" key="2">
    <source>
        <dbReference type="ARBA" id="ARBA00004613"/>
    </source>
</evidence>
<reference evidence="14" key="2">
    <citation type="submission" date="2025-09" db="UniProtKB">
        <authorList>
            <consortium name="Ensembl"/>
        </authorList>
    </citation>
    <scope>IDENTIFICATION</scope>
</reference>
<dbReference type="Pfam" id="PF00086">
    <property type="entry name" value="Thyroglobulin_1"/>
    <property type="match status" value="1"/>
</dbReference>
<dbReference type="GO" id="GO:0031995">
    <property type="term" value="F:insulin-like growth factor II binding"/>
    <property type="evidence" value="ECO:0007669"/>
    <property type="project" value="Ensembl"/>
</dbReference>
<dbReference type="PROSITE" id="PS00484">
    <property type="entry name" value="THYROGLOBULIN_1_1"/>
    <property type="match status" value="1"/>
</dbReference>
<keyword evidence="11" id="KW-0732">Signal</keyword>
<dbReference type="PANTHER" id="PTHR11551">
    <property type="entry name" value="INSULIN-LIKE GROWTH FACTOR BINDING PROTEIN"/>
    <property type="match status" value="1"/>
</dbReference>
<dbReference type="SUPFAM" id="SSF57610">
    <property type="entry name" value="Thyroglobulin type-1 domain"/>
    <property type="match status" value="1"/>
</dbReference>
<comment type="function">
    <text evidence="1">IGF-binding proteins prolong the half-life of the IGFs and have been shown to either inhibit or stimulate the growth promoting effects of the IGFs on cell culture. They alter the interaction of IGFs with their cell surface receptors.</text>
</comment>
<evidence type="ECO:0000256" key="3">
    <source>
        <dbReference type="ARBA" id="ARBA00013675"/>
    </source>
</evidence>
<dbReference type="PRINTS" id="PR01976">
    <property type="entry name" value="IGFBPFAMILY"/>
</dbReference>
<dbReference type="InterPro" id="IPR009030">
    <property type="entry name" value="Growth_fac_rcpt_cys_sf"/>
</dbReference>
<dbReference type="InterPro" id="IPR036857">
    <property type="entry name" value="Thyroglobulin_1_sf"/>
</dbReference>
<evidence type="ECO:0000256" key="10">
    <source>
        <dbReference type="PROSITE-ProRule" id="PRU00500"/>
    </source>
</evidence>
<evidence type="ECO:0000259" key="13">
    <source>
        <dbReference type="PROSITE" id="PS51323"/>
    </source>
</evidence>
<dbReference type="AlphaFoldDB" id="A0A8C2WE47"/>
<accession>A0A8C2WE47</accession>
<proteinExistence type="predicted"/>
<keyword evidence="5" id="KW-0597">Phosphoprotein</keyword>
<comment type="caution">
    <text evidence="10">Lacks conserved residue(s) required for the propagation of feature annotation.</text>
</comment>
<feature type="domain" description="Thyroglobulin type-1" evidence="12">
    <location>
        <begin position="172"/>
        <end position="250"/>
    </location>
</feature>
<dbReference type="PROSITE" id="PS51162">
    <property type="entry name" value="THYROGLOBULIN_1_2"/>
    <property type="match status" value="1"/>
</dbReference>
<dbReference type="InterPro" id="IPR000716">
    <property type="entry name" value="Thyroglobulin_1"/>
</dbReference>
<comment type="subunit">
    <text evidence="9">Binds equally well IGF1 and IGF2. Interacts with integrin ITGA5:ITGB1. Interacts with VHL; this interaction inhibits HIF1A degradation.</text>
</comment>
<dbReference type="PRINTS" id="PR01977">
    <property type="entry name" value="IGFBPFAMILY1"/>
</dbReference>
<dbReference type="InterPro" id="IPR022321">
    <property type="entry name" value="IGFBP_1-6_chordata"/>
</dbReference>
<evidence type="ECO:0000256" key="9">
    <source>
        <dbReference type="ARBA" id="ARBA00049694"/>
    </source>
</evidence>
<dbReference type="GO" id="GO:0031994">
    <property type="term" value="F:insulin-like growth factor I binding"/>
    <property type="evidence" value="ECO:0007669"/>
    <property type="project" value="Ensembl"/>
</dbReference>
<dbReference type="PROSITE" id="PS00222">
    <property type="entry name" value="IGFBP_N_1"/>
    <property type="match status" value="1"/>
</dbReference>
<comment type="subcellular location">
    <subcellularLocation>
        <location evidence="2">Secreted</location>
    </subcellularLocation>
</comment>
<dbReference type="GO" id="GO:0005615">
    <property type="term" value="C:extracellular space"/>
    <property type="evidence" value="ECO:0007669"/>
    <property type="project" value="TreeGrafter"/>
</dbReference>
<dbReference type="GeneTree" id="ENSGT00940000157394"/>
<dbReference type="InterPro" id="IPR000867">
    <property type="entry name" value="IGFBP-like"/>
</dbReference>
<dbReference type="CDD" id="cd00191">
    <property type="entry name" value="TY"/>
    <property type="match status" value="1"/>
</dbReference>
<evidence type="ECO:0000256" key="7">
    <source>
        <dbReference type="ARBA" id="ARBA00023157"/>
    </source>
</evidence>
<dbReference type="SMART" id="SM00121">
    <property type="entry name" value="IB"/>
    <property type="match status" value="1"/>
</dbReference>
<keyword evidence="4" id="KW-0964">Secreted</keyword>
<dbReference type="SMART" id="SM00211">
    <property type="entry name" value="TY"/>
    <property type="match status" value="1"/>
</dbReference>
<dbReference type="SUPFAM" id="SSF57184">
    <property type="entry name" value="Growth factor receptor domain"/>
    <property type="match status" value="1"/>
</dbReference>
<dbReference type="PANTHER" id="PTHR11551:SF28">
    <property type="entry name" value="INSULIN-LIKE GROWTH FACTOR-BINDING PROTEIN 1"/>
    <property type="match status" value="1"/>
</dbReference>
<evidence type="ECO:0000259" key="12">
    <source>
        <dbReference type="PROSITE" id="PS51162"/>
    </source>
</evidence>
<dbReference type="Proteomes" id="UP000694565">
    <property type="component" value="Unplaced"/>
</dbReference>
<keyword evidence="6" id="KW-0341">Growth regulation</keyword>
<evidence type="ECO:0000256" key="6">
    <source>
        <dbReference type="ARBA" id="ARBA00022604"/>
    </source>
</evidence>
<dbReference type="InterPro" id="IPR022322">
    <property type="entry name" value="IGFBP1"/>
</dbReference>
<evidence type="ECO:0000256" key="1">
    <source>
        <dbReference type="ARBA" id="ARBA00003811"/>
    </source>
</evidence>
<feature type="chain" id="PRO_5034063871" description="Insulin-like growth factor-binding protein 1" evidence="11">
    <location>
        <begin position="26"/>
        <end position="256"/>
    </location>
</feature>
<dbReference type="GO" id="GO:0048640">
    <property type="term" value="P:negative regulation of developmental growth"/>
    <property type="evidence" value="ECO:0007669"/>
    <property type="project" value="UniProtKB-ARBA"/>
</dbReference>
<organism evidence="14 15">
    <name type="scientific">Cyclopterus lumpus</name>
    <name type="common">Lumpsucker</name>
    <dbReference type="NCBI Taxonomy" id="8103"/>
    <lineage>
        <taxon>Eukaryota</taxon>
        <taxon>Metazoa</taxon>
        <taxon>Chordata</taxon>
        <taxon>Craniata</taxon>
        <taxon>Vertebrata</taxon>
        <taxon>Euteleostomi</taxon>
        <taxon>Actinopterygii</taxon>
        <taxon>Neopterygii</taxon>
        <taxon>Teleostei</taxon>
        <taxon>Neoteleostei</taxon>
        <taxon>Acanthomorphata</taxon>
        <taxon>Eupercaria</taxon>
        <taxon>Perciformes</taxon>
        <taxon>Cottioidei</taxon>
        <taxon>Cottales</taxon>
        <taxon>Cyclopteridae</taxon>
        <taxon>Cyclopterus</taxon>
    </lineage>
</organism>
<evidence type="ECO:0000313" key="14">
    <source>
        <dbReference type="Ensembl" id="ENSCLMP00005003115.1"/>
    </source>
</evidence>
<dbReference type="Gene3D" id="4.10.800.10">
    <property type="entry name" value="Thyroglobulin type-1"/>
    <property type="match status" value="1"/>
</dbReference>
<evidence type="ECO:0000256" key="11">
    <source>
        <dbReference type="SAM" id="SignalP"/>
    </source>
</evidence>
<evidence type="ECO:0000256" key="8">
    <source>
        <dbReference type="ARBA" id="ARBA00023183"/>
    </source>
</evidence>
<dbReference type="FunFam" id="4.10.40.20:FF:000001">
    <property type="entry name" value="Insulin-like growth factor binding protein 5"/>
    <property type="match status" value="1"/>
</dbReference>
<protein>
    <recommendedName>
        <fullName evidence="3">Insulin-like growth factor-binding protein 1</fullName>
    </recommendedName>
</protein>